<evidence type="ECO:0000259" key="14">
    <source>
        <dbReference type="PROSITE" id="PS51093"/>
    </source>
</evidence>
<proteinExistence type="inferred from homology"/>
<dbReference type="InterPro" id="IPR006318">
    <property type="entry name" value="PTS_EI-like"/>
</dbReference>
<evidence type="ECO:0000256" key="2">
    <source>
        <dbReference type="ARBA" id="ARBA00001946"/>
    </source>
</evidence>
<dbReference type="SUPFAM" id="SSF52009">
    <property type="entry name" value="Phosphohistidine domain"/>
    <property type="match status" value="1"/>
</dbReference>
<dbReference type="SUPFAM" id="SSF47831">
    <property type="entry name" value="Enzyme I of the PEP:sugar phosphotransferase system HPr-binding (sub)domain"/>
    <property type="match status" value="1"/>
</dbReference>
<feature type="domain" description="HPr" evidence="15">
    <location>
        <begin position="189"/>
        <end position="278"/>
    </location>
</feature>
<dbReference type="Pfam" id="PF00381">
    <property type="entry name" value="PTS-HPr"/>
    <property type="match status" value="1"/>
</dbReference>
<evidence type="ECO:0000256" key="7">
    <source>
        <dbReference type="ARBA" id="ARBA00022490"/>
    </source>
</evidence>
<dbReference type="InterPro" id="IPR001127">
    <property type="entry name" value="PTS_EIIA_1_perm"/>
</dbReference>
<dbReference type="GO" id="GO:0046872">
    <property type="term" value="F:metal ion binding"/>
    <property type="evidence" value="ECO:0007669"/>
    <property type="project" value="UniProtKB-KW"/>
</dbReference>
<dbReference type="Gene3D" id="3.50.30.10">
    <property type="entry name" value="Phosphohistidine domain"/>
    <property type="match status" value="1"/>
</dbReference>
<keyword evidence="7" id="KW-0963">Cytoplasm</keyword>
<keyword evidence="11" id="KW-0479">Metal-binding</keyword>
<dbReference type="GO" id="GO:0009401">
    <property type="term" value="P:phosphoenolpyruvate-dependent sugar phosphotransferase system"/>
    <property type="evidence" value="ECO:0007669"/>
    <property type="project" value="UniProtKB-KW"/>
</dbReference>
<dbReference type="InterPro" id="IPR040442">
    <property type="entry name" value="Pyrv_kinase-like_dom_sf"/>
</dbReference>
<dbReference type="SUPFAM" id="SSF51621">
    <property type="entry name" value="Phosphoenolpyruvate/pyruvate domain"/>
    <property type="match status" value="1"/>
</dbReference>
<dbReference type="PANTHER" id="PTHR46244">
    <property type="entry name" value="PHOSPHOENOLPYRUVATE-PROTEIN PHOSPHOTRANSFERASE"/>
    <property type="match status" value="1"/>
</dbReference>
<protein>
    <recommendedName>
        <fullName evidence="5">phosphoenolpyruvate--protein phosphotransferase</fullName>
        <ecNumber evidence="5">2.7.3.9</ecNumber>
    </recommendedName>
</protein>
<dbReference type="InterPro" id="IPR008731">
    <property type="entry name" value="PTS_EIN"/>
</dbReference>
<evidence type="ECO:0000256" key="5">
    <source>
        <dbReference type="ARBA" id="ARBA00012232"/>
    </source>
</evidence>
<dbReference type="SUPFAM" id="SSF55594">
    <property type="entry name" value="HPr-like"/>
    <property type="match status" value="1"/>
</dbReference>
<dbReference type="PANTHER" id="PTHR46244:SF6">
    <property type="entry name" value="PHOSPHOENOLPYRUVATE-PROTEIN PHOSPHOTRANSFERASE"/>
    <property type="match status" value="1"/>
</dbReference>
<dbReference type="InterPro" id="IPR000121">
    <property type="entry name" value="PEP_util_C"/>
</dbReference>
<dbReference type="InterPro" id="IPR008279">
    <property type="entry name" value="PEP-util_enz_mobile_dom"/>
</dbReference>
<dbReference type="AlphaFoldDB" id="A0A1X7ANQ2"/>
<dbReference type="GO" id="GO:0016301">
    <property type="term" value="F:kinase activity"/>
    <property type="evidence" value="ECO:0007669"/>
    <property type="project" value="UniProtKB-KW"/>
</dbReference>
<dbReference type="InterPro" id="IPR000032">
    <property type="entry name" value="HPr-like"/>
</dbReference>
<comment type="cofactor">
    <cofactor evidence="2">
        <name>Mg(2+)</name>
        <dbReference type="ChEBI" id="CHEBI:18420"/>
    </cofactor>
</comment>
<evidence type="ECO:0000256" key="12">
    <source>
        <dbReference type="ARBA" id="ARBA00022777"/>
    </source>
</evidence>
<keyword evidence="10" id="KW-0598">Phosphotransferase system</keyword>
<keyword evidence="9 16" id="KW-0808">Transferase</keyword>
<keyword evidence="6" id="KW-0813">Transport</keyword>
<evidence type="ECO:0000256" key="3">
    <source>
        <dbReference type="ARBA" id="ARBA00004496"/>
    </source>
</evidence>
<dbReference type="Gene3D" id="3.20.20.60">
    <property type="entry name" value="Phosphoenolpyruvate-binding domains"/>
    <property type="match status" value="1"/>
</dbReference>
<dbReference type="Gene3D" id="2.70.70.10">
    <property type="entry name" value="Glucose Permease (Domain IIA)"/>
    <property type="match status" value="1"/>
</dbReference>
<accession>A0A1X7ANQ2</accession>
<comment type="catalytic activity">
    <reaction evidence="1">
        <text>L-histidyl-[protein] + phosphoenolpyruvate = N(pros)-phospho-L-histidyl-[protein] + pyruvate</text>
        <dbReference type="Rhea" id="RHEA:23880"/>
        <dbReference type="Rhea" id="RHEA-COMP:9745"/>
        <dbReference type="Rhea" id="RHEA-COMP:9746"/>
        <dbReference type="ChEBI" id="CHEBI:15361"/>
        <dbReference type="ChEBI" id="CHEBI:29979"/>
        <dbReference type="ChEBI" id="CHEBI:58702"/>
        <dbReference type="ChEBI" id="CHEBI:64837"/>
        <dbReference type="EC" id="2.7.3.9"/>
    </reaction>
</comment>
<evidence type="ECO:0000256" key="11">
    <source>
        <dbReference type="ARBA" id="ARBA00022723"/>
    </source>
</evidence>
<dbReference type="Proteomes" id="UP000196573">
    <property type="component" value="Unassembled WGS sequence"/>
</dbReference>
<dbReference type="GO" id="GO:0008965">
    <property type="term" value="F:phosphoenolpyruvate-protein phosphotransferase activity"/>
    <property type="evidence" value="ECO:0007669"/>
    <property type="project" value="UniProtKB-EC"/>
</dbReference>
<keyword evidence="13" id="KW-0460">Magnesium</keyword>
<evidence type="ECO:0000256" key="13">
    <source>
        <dbReference type="ARBA" id="ARBA00022842"/>
    </source>
</evidence>
<dbReference type="OrthoDB" id="9765468at2"/>
<sequence length="877" mass="92711">MDIGINKQDVSSAVDAGCETRTLSLVAPMTGVLVDLGDCPDPVFAFKMAGDGVAIDPVGDLVVAPCDATITVLPGTHHALTLKTDTGVEVLIHIGLDTGVLRGNGFEALAKQGERVQQGQPLVRVDREVVAAKATSLQSVMLITSGEAFSAINAGVELVAGETPVITLGVTTKQGDSENPAISASASGDASAELVVRNPHGLHARPISNLIKIIRGFRSDVILKNLTTGKEGKANSLTGLLSLELGLGVPVQVIVNGPDADVALAAIVQGFENGLGEKLVEIPVETVVATVAADVVSTEDCDIDDNEPPLLGLVSLDDNTLSGVRAAPGLAIGQLVYQRRELPEFPELAASAHDEFQALDIAIQAANAALESLVASVAADGMASHAEVFAAHQQLLEDPSIREQAEQLIDQGKSAAFAWHAGYQAEATALKTLDNPLLAARAADVEDIGLRVLRLLLNIEEEAACLPENAILVMDDLTPSEVIMLDRSRVAGICTLKGGATSHAAILCGSMGIPYLVSVSEDICRHASGTPAILDAVKAQIRLNPSEEDLARSENKRKFAAEHREAALALAHQPAITNDGHRVEVVANIGSADDAVKAVEMGAEGVGLLRSEFLYMERTEEPSVAEQARVYEQILNIMGHERPVIVRTMDVGGDKPLAYLPLPQEENPFLGERGVRIGINRPAILRKQVRAILRAAGAGHVRIMFPMISSLNEIQVVKKLVHEEQARLGIEKVELGIMIEVPSAALMADLLAKEVDFFSIGTNDLTQYTLAVDRGHPKLTAMVDGLHPAVLRLIDMTVKAAEREGKWVGVCGGLASDLEAVPVLVGLGIHELSASVPIIPEVKARVRGLNRYECSQLAEAALEQSSAEAVRKLVRLA</sequence>
<reference evidence="16 17" key="1">
    <citation type="submission" date="2017-03" db="EMBL/GenBank/DDBJ databases">
        <authorList>
            <person name="Afonso C.L."/>
            <person name="Miller P.J."/>
            <person name="Scott M.A."/>
            <person name="Spackman E."/>
            <person name="Goraichik I."/>
            <person name="Dimitrov K.M."/>
            <person name="Suarez D.L."/>
            <person name="Swayne D.E."/>
        </authorList>
    </citation>
    <scope>NUCLEOTIDE SEQUENCE [LARGE SCALE GENOMIC DNA]</scope>
    <source>
        <strain evidence="16">SB41UT1</strain>
    </source>
</reference>
<dbReference type="GO" id="GO:0005737">
    <property type="term" value="C:cytoplasm"/>
    <property type="evidence" value="ECO:0007669"/>
    <property type="project" value="UniProtKB-SubCell"/>
</dbReference>
<evidence type="ECO:0000256" key="1">
    <source>
        <dbReference type="ARBA" id="ARBA00000683"/>
    </source>
</evidence>
<evidence type="ECO:0000259" key="15">
    <source>
        <dbReference type="PROSITE" id="PS51350"/>
    </source>
</evidence>
<dbReference type="RefSeq" id="WP_087112362.1">
    <property type="nucleotide sequence ID" value="NZ_CBCSCN010000011.1"/>
</dbReference>
<dbReference type="Gene3D" id="1.10.274.10">
    <property type="entry name" value="PtsI, HPr-binding domain"/>
    <property type="match status" value="1"/>
</dbReference>
<dbReference type="Pfam" id="PF02896">
    <property type="entry name" value="PEP-utilizers_C"/>
    <property type="match status" value="1"/>
</dbReference>
<evidence type="ECO:0000256" key="4">
    <source>
        <dbReference type="ARBA" id="ARBA00007837"/>
    </source>
</evidence>
<dbReference type="EMBL" id="FWPT01000009">
    <property type="protein sequence ID" value="SMA49916.1"/>
    <property type="molecule type" value="Genomic_DNA"/>
</dbReference>
<comment type="subcellular location">
    <subcellularLocation>
        <location evidence="3">Cytoplasm</location>
    </subcellularLocation>
</comment>
<dbReference type="InterPro" id="IPR023151">
    <property type="entry name" value="PEP_util_CS"/>
</dbReference>
<evidence type="ECO:0000256" key="9">
    <source>
        <dbReference type="ARBA" id="ARBA00022679"/>
    </source>
</evidence>
<keyword evidence="16" id="KW-0670">Pyruvate</keyword>
<dbReference type="EC" id="2.7.3.9" evidence="5"/>
<keyword evidence="12" id="KW-0418">Kinase</keyword>
<dbReference type="InterPro" id="IPR036637">
    <property type="entry name" value="Phosphohistidine_dom_sf"/>
</dbReference>
<evidence type="ECO:0000256" key="8">
    <source>
        <dbReference type="ARBA" id="ARBA00022597"/>
    </source>
</evidence>
<dbReference type="PROSITE" id="PS00742">
    <property type="entry name" value="PEP_ENZYMES_2"/>
    <property type="match status" value="1"/>
</dbReference>
<dbReference type="Pfam" id="PF00391">
    <property type="entry name" value="PEP-utilizers"/>
    <property type="match status" value="1"/>
</dbReference>
<dbReference type="NCBIfam" id="TIGR00830">
    <property type="entry name" value="PTBA"/>
    <property type="match status" value="1"/>
</dbReference>
<organism evidence="16 17">
    <name type="scientific">Parendozoicomonas haliclonae</name>
    <dbReference type="NCBI Taxonomy" id="1960125"/>
    <lineage>
        <taxon>Bacteria</taxon>
        <taxon>Pseudomonadati</taxon>
        <taxon>Pseudomonadota</taxon>
        <taxon>Gammaproteobacteria</taxon>
        <taxon>Oceanospirillales</taxon>
        <taxon>Endozoicomonadaceae</taxon>
        <taxon>Parendozoicomonas</taxon>
    </lineage>
</organism>
<evidence type="ECO:0000256" key="10">
    <source>
        <dbReference type="ARBA" id="ARBA00022683"/>
    </source>
</evidence>
<name>A0A1X7ANQ2_9GAMM</name>
<evidence type="ECO:0000313" key="17">
    <source>
        <dbReference type="Proteomes" id="UP000196573"/>
    </source>
</evidence>
<gene>
    <name evidence="16" type="primary">ptsI_3</name>
    <name evidence="16" type="ORF">EHSB41UT_03707</name>
</gene>
<dbReference type="InterPro" id="IPR050499">
    <property type="entry name" value="PEP-utilizing_PTS_enzyme"/>
</dbReference>
<dbReference type="PROSITE" id="PS51093">
    <property type="entry name" value="PTS_EIIA_TYPE_1"/>
    <property type="match status" value="1"/>
</dbReference>
<dbReference type="InterPro" id="IPR036618">
    <property type="entry name" value="PtsI_HPr-bd_sf"/>
</dbReference>
<keyword evidence="17" id="KW-1185">Reference proteome</keyword>
<dbReference type="Gene3D" id="3.30.1340.10">
    <property type="entry name" value="HPr-like"/>
    <property type="match status" value="1"/>
</dbReference>
<evidence type="ECO:0000256" key="6">
    <source>
        <dbReference type="ARBA" id="ARBA00022448"/>
    </source>
</evidence>
<dbReference type="SUPFAM" id="SSF51261">
    <property type="entry name" value="Duplicated hybrid motif"/>
    <property type="match status" value="1"/>
</dbReference>
<dbReference type="PRINTS" id="PR00107">
    <property type="entry name" value="PHOSPHOCPHPR"/>
</dbReference>
<dbReference type="InterPro" id="IPR015813">
    <property type="entry name" value="Pyrv/PenolPyrv_kinase-like_dom"/>
</dbReference>
<dbReference type="Pfam" id="PF00358">
    <property type="entry name" value="PTS_EIIA_1"/>
    <property type="match status" value="1"/>
</dbReference>
<dbReference type="InterPro" id="IPR035895">
    <property type="entry name" value="HPr-like_sf"/>
</dbReference>
<dbReference type="Pfam" id="PF05524">
    <property type="entry name" value="PEP-utilisers_N"/>
    <property type="match status" value="1"/>
</dbReference>
<keyword evidence="8" id="KW-0762">Sugar transport</keyword>
<evidence type="ECO:0000313" key="16">
    <source>
        <dbReference type="EMBL" id="SMA49916.1"/>
    </source>
</evidence>
<dbReference type="PRINTS" id="PR01736">
    <property type="entry name" value="PHPHTRNFRASE"/>
</dbReference>
<comment type="similarity">
    <text evidence="4">Belongs to the PEP-utilizing enzyme family.</text>
</comment>
<dbReference type="PROSITE" id="PS51350">
    <property type="entry name" value="PTS_HPR_DOM"/>
    <property type="match status" value="1"/>
</dbReference>
<feature type="domain" description="PTS EIIA type-1" evidence="14">
    <location>
        <begin position="41"/>
        <end position="145"/>
    </location>
</feature>
<dbReference type="InterPro" id="IPR011055">
    <property type="entry name" value="Dup_hybrid_motif"/>
</dbReference>
<dbReference type="NCBIfam" id="TIGR01417">
    <property type="entry name" value="PTS_I_fam"/>
    <property type="match status" value="1"/>
</dbReference>